<name>A0A9J6CNL3_POLVA</name>
<dbReference type="Pfam" id="PF00307">
    <property type="entry name" value="CH"/>
    <property type="match status" value="1"/>
</dbReference>
<evidence type="ECO:0000259" key="2">
    <source>
        <dbReference type="Pfam" id="PF00307"/>
    </source>
</evidence>
<comment type="caution">
    <text evidence="3">The sequence shown here is derived from an EMBL/GenBank/DDBJ whole genome shotgun (WGS) entry which is preliminary data.</text>
</comment>
<accession>A0A9J6CNL3</accession>
<dbReference type="OrthoDB" id="2161974at2759"/>
<dbReference type="InterPro" id="IPR001715">
    <property type="entry name" value="CH_dom"/>
</dbReference>
<dbReference type="AlphaFoldDB" id="A0A9J6CNL3"/>
<dbReference type="EMBL" id="JADBJN010000001">
    <property type="protein sequence ID" value="KAG5683211.1"/>
    <property type="molecule type" value="Genomic_DNA"/>
</dbReference>
<organism evidence="3 4">
    <name type="scientific">Polypedilum vanderplanki</name>
    <name type="common">Sleeping chironomid midge</name>
    <dbReference type="NCBI Taxonomy" id="319348"/>
    <lineage>
        <taxon>Eukaryota</taxon>
        <taxon>Metazoa</taxon>
        <taxon>Ecdysozoa</taxon>
        <taxon>Arthropoda</taxon>
        <taxon>Hexapoda</taxon>
        <taxon>Insecta</taxon>
        <taxon>Pterygota</taxon>
        <taxon>Neoptera</taxon>
        <taxon>Endopterygota</taxon>
        <taxon>Diptera</taxon>
        <taxon>Nematocera</taxon>
        <taxon>Chironomoidea</taxon>
        <taxon>Chironomidae</taxon>
        <taxon>Chironominae</taxon>
        <taxon>Polypedilum</taxon>
        <taxon>Polypedilum</taxon>
    </lineage>
</organism>
<keyword evidence="4" id="KW-1185">Reference proteome</keyword>
<evidence type="ECO:0000313" key="3">
    <source>
        <dbReference type="EMBL" id="KAG5683211.1"/>
    </source>
</evidence>
<reference evidence="3" key="1">
    <citation type="submission" date="2021-03" db="EMBL/GenBank/DDBJ databases">
        <title>Chromosome level genome of the anhydrobiotic midge Polypedilum vanderplanki.</title>
        <authorList>
            <person name="Yoshida Y."/>
            <person name="Kikawada T."/>
            <person name="Gusev O."/>
        </authorList>
    </citation>
    <scope>NUCLEOTIDE SEQUENCE</scope>
    <source>
        <strain evidence="3">NIAS01</strain>
        <tissue evidence="3">Whole body or cell culture</tissue>
    </source>
</reference>
<feature type="compositionally biased region" description="Polar residues" evidence="1">
    <location>
        <begin position="434"/>
        <end position="443"/>
    </location>
</feature>
<protein>
    <recommendedName>
        <fullName evidence="2">Calponin-homology (CH) domain-containing protein</fullName>
    </recommendedName>
</protein>
<dbReference type="SUPFAM" id="SSF47576">
    <property type="entry name" value="Calponin-homology domain, CH-domain"/>
    <property type="match status" value="1"/>
</dbReference>
<gene>
    <name evidence="3" type="ORF">PVAND_012507</name>
</gene>
<proteinExistence type="predicted"/>
<feature type="domain" description="Calponin-homology (CH)" evidence="2">
    <location>
        <begin position="491"/>
        <end position="546"/>
    </location>
</feature>
<feature type="region of interest" description="Disordered" evidence="1">
    <location>
        <begin position="114"/>
        <end position="143"/>
    </location>
</feature>
<evidence type="ECO:0000256" key="1">
    <source>
        <dbReference type="SAM" id="MobiDB-lite"/>
    </source>
</evidence>
<feature type="region of interest" description="Disordered" evidence="1">
    <location>
        <begin position="427"/>
        <end position="449"/>
    </location>
</feature>
<feature type="region of interest" description="Disordered" evidence="1">
    <location>
        <begin position="1"/>
        <end position="32"/>
    </location>
</feature>
<dbReference type="Proteomes" id="UP001107558">
    <property type="component" value="Chromosome 1"/>
</dbReference>
<dbReference type="Gene3D" id="1.10.418.10">
    <property type="entry name" value="Calponin-like domain"/>
    <property type="match status" value="1"/>
</dbReference>
<sequence length="588" mass="67192">MLSTRENYSCEKSSMSGIQPTTSNFDSSINKQSSSSRTFNMLEEEITEGNCLIVDKMDVVDEKINTTPKKRFFDLKRSAESATNKIKSPSRFLLNNLTPKLRRKSAANHKLSQLEQHGNLFIRERGSEEEERTNNNPETLMSDVSMENGAAVANTKNQQTTIISNSSGMSKLNKISLIPSFISPNRNKMKQQQPTEFPNYEEIDIETIAVTETFLNEENFNEMMSKTDLMSSNVQEMLKNIPVRQRKSAVPHMENYCLFDPAVDFYNEKELRKNNFATADFCFPKFSNLPRVVQYDVTEHDDRIALFHNYYEIDPELLEKDENNRIVGNEEYIRESTSSSSSCDYPSTDDNANADNLISCNATGAKRKYLPQMERIVRKEMTCNSANNSPRKSNNFDPLKASHSLPQLETVECNNSQQLPIAFETHKSARKTRPLSSDSGFTTPSPPNECQMKNLNSVREASNEVSAPTAVDNKNESTVLNQCDNIQQLIEIYTEWANYYLEKHKSKRKVVDLSADARDGLLLAEIIEAVTSFKVPDLIKKPKNQQQMVSKIFYLCVLWIFTSTDLQSIKEDFYRCQINVNSFDRNLI</sequence>
<dbReference type="InterPro" id="IPR036872">
    <property type="entry name" value="CH_dom_sf"/>
</dbReference>
<evidence type="ECO:0000313" key="4">
    <source>
        <dbReference type="Proteomes" id="UP001107558"/>
    </source>
</evidence>